<dbReference type="RefSeq" id="XP_056861712.1">
    <property type="nucleotide sequence ID" value="XM_057005732.1"/>
</dbReference>
<dbReference type="AlphaFoldDB" id="A0A6J0MN94"/>
<evidence type="ECO:0000313" key="4">
    <source>
        <dbReference type="RefSeq" id="XP_056861712.1"/>
    </source>
</evidence>
<dbReference type="SUPFAM" id="SSF81383">
    <property type="entry name" value="F-box domain"/>
    <property type="match status" value="1"/>
</dbReference>
<dbReference type="PANTHER" id="PTHR31111">
    <property type="entry name" value="BNAA05G37150D PROTEIN-RELATED"/>
    <property type="match status" value="1"/>
</dbReference>
<evidence type="ECO:0000313" key="3">
    <source>
        <dbReference type="RefSeq" id="XP_018473962.1"/>
    </source>
</evidence>
<dbReference type="NCBIfam" id="TIGR01640">
    <property type="entry name" value="F_box_assoc_1"/>
    <property type="match status" value="1"/>
</dbReference>
<dbReference type="KEGG" id="rsz:108845209"/>
<reference evidence="3 4" key="2">
    <citation type="submission" date="2025-04" db="UniProtKB">
        <authorList>
            <consortium name="RefSeq"/>
        </authorList>
    </citation>
    <scope>IDENTIFICATION</scope>
    <source>
        <tissue evidence="3 4">Leaf</tissue>
    </source>
</reference>
<proteinExistence type="predicted"/>
<dbReference type="Pfam" id="PF00646">
    <property type="entry name" value="F-box"/>
    <property type="match status" value="1"/>
</dbReference>
<dbReference type="InterPro" id="IPR036047">
    <property type="entry name" value="F-box-like_dom_sf"/>
</dbReference>
<sequence length="377" mass="43639">MEQVADAGNFATTIPVDLIVDILSLLPAKSIIRFQSVSKQWFSIIRSKYLVDTFLIRSKTRPHLLLVLELSKPGKRFLFSVPEHKINDKTSTAIARHDMTRSPSRDVYYFSSLPVNGFVCFTGIISSTGLCNSITVCNPITRQTVKLPDVRNKGRKVYELLGYDPVEDQYKVLCVITCVRYRSVQVDNQQEHYVCTVSSSEKQEWRKIENTSAYIYRHIYPGICIDGVIYYGIEESNIVKFDVRSEKMELIKAPEESNSSNLVNYNGRLGGVEFIYYKHEIRLWILEDIEKQQWSSMKFSYPRELGNHLVSNGVIHTGELMVFQRSLKEADIEPFCVYYYDFNKESSRKVEIQGVETDEKRGTRLCYPGYIENIRFL</sequence>
<dbReference type="Pfam" id="PF08268">
    <property type="entry name" value="FBA_3"/>
    <property type="match status" value="1"/>
</dbReference>
<dbReference type="PANTHER" id="PTHR31111:SF98">
    <property type="entry name" value="F-BOX ASSOCIATED UBIQUITINATION EFFECTOR FAMILY PROTEIN-RELATED"/>
    <property type="match status" value="1"/>
</dbReference>
<dbReference type="GeneID" id="108845209"/>
<dbReference type="CDD" id="cd22157">
    <property type="entry name" value="F-box_AtFBW1-like"/>
    <property type="match status" value="1"/>
</dbReference>
<dbReference type="KEGG" id="rsz:130509583"/>
<name>A0A6J0MN94_RAPSA</name>
<dbReference type="Gene3D" id="1.20.1280.50">
    <property type="match status" value="1"/>
</dbReference>
<accession>A0A6J0MN94</accession>
<dbReference type="RefSeq" id="XP_018473962.1">
    <property type="nucleotide sequence ID" value="XM_018618460.2"/>
</dbReference>
<feature type="domain" description="F-box" evidence="1">
    <location>
        <begin position="8"/>
        <end position="54"/>
    </location>
</feature>
<protein>
    <submittedName>
        <fullName evidence="3 4">F-box protein At1g46984</fullName>
    </submittedName>
</protein>
<gene>
    <name evidence="3" type="primary">LOC108845209</name>
    <name evidence="4" type="synonym">LOC130509583</name>
</gene>
<dbReference type="InterPro" id="IPR013187">
    <property type="entry name" value="F-box-assoc_dom_typ3"/>
</dbReference>
<dbReference type="SMART" id="SM00256">
    <property type="entry name" value="FBOX"/>
    <property type="match status" value="1"/>
</dbReference>
<evidence type="ECO:0000313" key="2">
    <source>
        <dbReference type="Proteomes" id="UP000504610"/>
    </source>
</evidence>
<organism evidence="2 3">
    <name type="scientific">Raphanus sativus</name>
    <name type="common">Radish</name>
    <name type="synonym">Raphanus raphanistrum var. sativus</name>
    <dbReference type="NCBI Taxonomy" id="3726"/>
    <lineage>
        <taxon>Eukaryota</taxon>
        <taxon>Viridiplantae</taxon>
        <taxon>Streptophyta</taxon>
        <taxon>Embryophyta</taxon>
        <taxon>Tracheophyta</taxon>
        <taxon>Spermatophyta</taxon>
        <taxon>Magnoliopsida</taxon>
        <taxon>eudicotyledons</taxon>
        <taxon>Gunneridae</taxon>
        <taxon>Pentapetalae</taxon>
        <taxon>rosids</taxon>
        <taxon>malvids</taxon>
        <taxon>Brassicales</taxon>
        <taxon>Brassicaceae</taxon>
        <taxon>Brassiceae</taxon>
        <taxon>Raphanus</taxon>
    </lineage>
</organism>
<reference evidence="2" key="1">
    <citation type="journal article" date="2019" name="Database">
        <title>The radish genome database (RadishGD): an integrated information resource for radish genomics.</title>
        <authorList>
            <person name="Yu H.J."/>
            <person name="Baek S."/>
            <person name="Lee Y.J."/>
            <person name="Cho A."/>
            <person name="Mun J.H."/>
        </authorList>
    </citation>
    <scope>NUCLEOTIDE SEQUENCE [LARGE SCALE GENOMIC DNA]</scope>
    <source>
        <strain evidence="2">cv. WK10039</strain>
    </source>
</reference>
<dbReference type="InterPro" id="IPR001810">
    <property type="entry name" value="F-box_dom"/>
</dbReference>
<dbReference type="Proteomes" id="UP000504610">
    <property type="component" value="Chromosome 3"/>
</dbReference>
<dbReference type="InterPro" id="IPR017451">
    <property type="entry name" value="F-box-assoc_interact_dom"/>
</dbReference>
<dbReference type="PROSITE" id="PS50181">
    <property type="entry name" value="FBOX"/>
    <property type="match status" value="1"/>
</dbReference>
<dbReference type="OrthoDB" id="687122at2759"/>
<evidence type="ECO:0000259" key="1">
    <source>
        <dbReference type="PROSITE" id="PS50181"/>
    </source>
</evidence>
<keyword evidence="2" id="KW-1185">Reference proteome</keyword>